<dbReference type="Proteomes" id="UP000308652">
    <property type="component" value="Unassembled WGS sequence"/>
</dbReference>
<dbReference type="OrthoDB" id="10660567at2759"/>
<evidence type="ECO:0000313" key="3">
    <source>
        <dbReference type="Proteomes" id="UP000308652"/>
    </source>
</evidence>
<evidence type="ECO:0000313" key="2">
    <source>
        <dbReference type="EMBL" id="TFK31077.1"/>
    </source>
</evidence>
<name>A0A5C3LE21_9AGAR</name>
<gene>
    <name evidence="2" type="ORF">BDQ12DRAFT_760441</name>
</gene>
<feature type="region of interest" description="Disordered" evidence="1">
    <location>
        <begin position="1"/>
        <end position="85"/>
    </location>
</feature>
<keyword evidence="3" id="KW-1185">Reference proteome</keyword>
<organism evidence="2 3">
    <name type="scientific">Crucibulum laeve</name>
    <dbReference type="NCBI Taxonomy" id="68775"/>
    <lineage>
        <taxon>Eukaryota</taxon>
        <taxon>Fungi</taxon>
        <taxon>Dikarya</taxon>
        <taxon>Basidiomycota</taxon>
        <taxon>Agaricomycotina</taxon>
        <taxon>Agaricomycetes</taxon>
        <taxon>Agaricomycetidae</taxon>
        <taxon>Agaricales</taxon>
        <taxon>Agaricineae</taxon>
        <taxon>Nidulariaceae</taxon>
        <taxon>Crucibulum</taxon>
    </lineage>
</organism>
<dbReference type="AlphaFoldDB" id="A0A5C3LE21"/>
<feature type="compositionally biased region" description="Basic residues" evidence="1">
    <location>
        <begin position="1"/>
        <end position="12"/>
    </location>
</feature>
<feature type="compositionally biased region" description="Polar residues" evidence="1">
    <location>
        <begin position="31"/>
        <end position="42"/>
    </location>
</feature>
<evidence type="ECO:0000256" key="1">
    <source>
        <dbReference type="SAM" id="MobiDB-lite"/>
    </source>
</evidence>
<proteinExistence type="predicted"/>
<protein>
    <submittedName>
        <fullName evidence="2">Uncharacterized protein</fullName>
    </submittedName>
</protein>
<sequence length="259" mass="27670">MSYKRHKKHSPTLKRFQTNSRPASPAPLGTAVTSASVQSLPSEQLGLAPSSSPQVSMGPDVVRSPHRPWYKRFSSRSGSPARRYDLPSKLTQSQAELGQVQLAPATSAEDINSPGVAQIAPNEKPTGRNNHATDAGATSPEADKEARRINATAQQDDMPLTLPQSHFELGQVQCASAIGAEDIPGPRVDEMPTGRNNHAAGATSPDVDIETKRTKAAIAWAGVKDSLRIVVRVSDVFPPLKSATEGVLAVIERFEVSQN</sequence>
<feature type="region of interest" description="Disordered" evidence="1">
    <location>
        <begin position="106"/>
        <end position="145"/>
    </location>
</feature>
<accession>A0A5C3LE21</accession>
<dbReference type="EMBL" id="ML213939">
    <property type="protein sequence ID" value="TFK31077.1"/>
    <property type="molecule type" value="Genomic_DNA"/>
</dbReference>
<reference evidence="2 3" key="1">
    <citation type="journal article" date="2019" name="Nat. Ecol. Evol.">
        <title>Megaphylogeny resolves global patterns of mushroom evolution.</title>
        <authorList>
            <person name="Varga T."/>
            <person name="Krizsan K."/>
            <person name="Foldi C."/>
            <person name="Dima B."/>
            <person name="Sanchez-Garcia M."/>
            <person name="Sanchez-Ramirez S."/>
            <person name="Szollosi G.J."/>
            <person name="Szarkandi J.G."/>
            <person name="Papp V."/>
            <person name="Albert L."/>
            <person name="Andreopoulos W."/>
            <person name="Angelini C."/>
            <person name="Antonin V."/>
            <person name="Barry K.W."/>
            <person name="Bougher N.L."/>
            <person name="Buchanan P."/>
            <person name="Buyck B."/>
            <person name="Bense V."/>
            <person name="Catcheside P."/>
            <person name="Chovatia M."/>
            <person name="Cooper J."/>
            <person name="Damon W."/>
            <person name="Desjardin D."/>
            <person name="Finy P."/>
            <person name="Geml J."/>
            <person name="Haridas S."/>
            <person name="Hughes K."/>
            <person name="Justo A."/>
            <person name="Karasinski D."/>
            <person name="Kautmanova I."/>
            <person name="Kiss B."/>
            <person name="Kocsube S."/>
            <person name="Kotiranta H."/>
            <person name="LaButti K.M."/>
            <person name="Lechner B.E."/>
            <person name="Liimatainen K."/>
            <person name="Lipzen A."/>
            <person name="Lukacs Z."/>
            <person name="Mihaltcheva S."/>
            <person name="Morgado L.N."/>
            <person name="Niskanen T."/>
            <person name="Noordeloos M.E."/>
            <person name="Ohm R.A."/>
            <person name="Ortiz-Santana B."/>
            <person name="Ovrebo C."/>
            <person name="Racz N."/>
            <person name="Riley R."/>
            <person name="Savchenko A."/>
            <person name="Shiryaev A."/>
            <person name="Soop K."/>
            <person name="Spirin V."/>
            <person name="Szebenyi C."/>
            <person name="Tomsovsky M."/>
            <person name="Tulloss R.E."/>
            <person name="Uehling J."/>
            <person name="Grigoriev I.V."/>
            <person name="Vagvolgyi C."/>
            <person name="Papp T."/>
            <person name="Martin F.M."/>
            <person name="Miettinen O."/>
            <person name="Hibbett D.S."/>
            <person name="Nagy L.G."/>
        </authorList>
    </citation>
    <scope>NUCLEOTIDE SEQUENCE [LARGE SCALE GENOMIC DNA]</scope>
    <source>
        <strain evidence="2 3">CBS 166.37</strain>
    </source>
</reference>
<feature type="compositionally biased region" description="Basic residues" evidence="1">
    <location>
        <begin position="64"/>
        <end position="74"/>
    </location>
</feature>